<dbReference type="AlphaFoldDB" id="A0AAD5R1Y2"/>
<evidence type="ECO:0000256" key="2">
    <source>
        <dbReference type="ARBA" id="ARBA00022801"/>
    </source>
</evidence>
<reference evidence="10" key="1">
    <citation type="submission" date="2021-06" db="EMBL/GenBank/DDBJ databases">
        <title>Parelaphostrongylus tenuis whole genome reference sequence.</title>
        <authorList>
            <person name="Garwood T.J."/>
            <person name="Larsen P.A."/>
            <person name="Fountain-Jones N.M."/>
            <person name="Garbe J.R."/>
            <person name="Macchietto M.G."/>
            <person name="Kania S.A."/>
            <person name="Gerhold R.W."/>
            <person name="Richards J.E."/>
            <person name="Wolf T.M."/>
        </authorList>
    </citation>
    <scope>NUCLEOTIDE SEQUENCE</scope>
    <source>
        <strain evidence="10">MNPRO001-30</strain>
        <tissue evidence="10">Meninges</tissue>
    </source>
</reference>
<feature type="domain" description="DEAD-box RNA helicase Q" evidence="9">
    <location>
        <begin position="55"/>
        <end position="83"/>
    </location>
</feature>
<comment type="function">
    <text evidence="6">RNA helicase.</text>
</comment>
<dbReference type="InterPro" id="IPR014001">
    <property type="entry name" value="Helicase_ATP-bd"/>
</dbReference>
<dbReference type="InterPro" id="IPR014014">
    <property type="entry name" value="RNA_helicase_DEAD_Q_motif"/>
</dbReference>
<dbReference type="GO" id="GO:0016787">
    <property type="term" value="F:hydrolase activity"/>
    <property type="evidence" value="ECO:0007669"/>
    <property type="project" value="UniProtKB-KW"/>
</dbReference>
<evidence type="ECO:0000259" key="9">
    <source>
        <dbReference type="PROSITE" id="PS51195"/>
    </source>
</evidence>
<dbReference type="PROSITE" id="PS51192">
    <property type="entry name" value="HELICASE_ATP_BIND_1"/>
    <property type="match status" value="1"/>
</dbReference>
<comment type="similarity">
    <text evidence="6">Belongs to the DEAD box helicase family.</text>
</comment>
<evidence type="ECO:0000256" key="1">
    <source>
        <dbReference type="ARBA" id="ARBA00022741"/>
    </source>
</evidence>
<dbReference type="InterPro" id="IPR027417">
    <property type="entry name" value="P-loop_NTPase"/>
</dbReference>
<evidence type="ECO:0000256" key="7">
    <source>
        <dbReference type="SAM" id="MobiDB-lite"/>
    </source>
</evidence>
<accession>A0AAD5R1Y2</accession>
<protein>
    <recommendedName>
        <fullName evidence="6">ATP-dependent RNA helicase</fullName>
        <ecNumber evidence="6">3.6.4.13</ecNumber>
    </recommendedName>
</protein>
<feature type="short sequence motif" description="Q motif" evidence="5">
    <location>
        <begin position="55"/>
        <end position="83"/>
    </location>
</feature>
<dbReference type="GO" id="GO:0003724">
    <property type="term" value="F:RNA helicase activity"/>
    <property type="evidence" value="ECO:0007669"/>
    <property type="project" value="UniProtKB-EC"/>
</dbReference>
<evidence type="ECO:0000313" key="10">
    <source>
        <dbReference type="EMBL" id="KAJ1367992.1"/>
    </source>
</evidence>
<keyword evidence="4 6" id="KW-0067">ATP-binding</keyword>
<gene>
    <name evidence="10" type="ORF">KIN20_029036</name>
</gene>
<evidence type="ECO:0000256" key="5">
    <source>
        <dbReference type="PROSITE-ProRule" id="PRU00552"/>
    </source>
</evidence>
<keyword evidence="2 6" id="KW-0378">Hydrolase</keyword>
<keyword evidence="6" id="KW-0694">RNA-binding</keyword>
<keyword evidence="1 6" id="KW-0547">Nucleotide-binding</keyword>
<name>A0AAD5R1Y2_PARTN</name>
<evidence type="ECO:0000313" key="11">
    <source>
        <dbReference type="Proteomes" id="UP001196413"/>
    </source>
</evidence>
<dbReference type="EMBL" id="JAHQIW010006061">
    <property type="protein sequence ID" value="KAJ1367992.1"/>
    <property type="molecule type" value="Genomic_DNA"/>
</dbReference>
<keyword evidence="11" id="KW-1185">Reference proteome</keyword>
<proteinExistence type="inferred from homology"/>
<dbReference type="GO" id="GO:0003723">
    <property type="term" value="F:RNA binding"/>
    <property type="evidence" value="ECO:0007669"/>
    <property type="project" value="UniProtKB-UniRule"/>
</dbReference>
<dbReference type="SUPFAM" id="SSF52540">
    <property type="entry name" value="P-loop containing nucleoside triphosphate hydrolases"/>
    <property type="match status" value="1"/>
</dbReference>
<comment type="caution">
    <text evidence="10">The sequence shown here is derived from an EMBL/GenBank/DDBJ whole genome shotgun (WGS) entry which is preliminary data.</text>
</comment>
<organism evidence="10 11">
    <name type="scientific">Parelaphostrongylus tenuis</name>
    <name type="common">Meningeal worm</name>
    <dbReference type="NCBI Taxonomy" id="148309"/>
    <lineage>
        <taxon>Eukaryota</taxon>
        <taxon>Metazoa</taxon>
        <taxon>Ecdysozoa</taxon>
        <taxon>Nematoda</taxon>
        <taxon>Chromadorea</taxon>
        <taxon>Rhabditida</taxon>
        <taxon>Rhabditina</taxon>
        <taxon>Rhabditomorpha</taxon>
        <taxon>Strongyloidea</taxon>
        <taxon>Metastrongylidae</taxon>
        <taxon>Parelaphostrongylus</taxon>
    </lineage>
</organism>
<evidence type="ECO:0000256" key="6">
    <source>
        <dbReference type="RuleBase" id="RU365068"/>
    </source>
</evidence>
<dbReference type="PROSITE" id="PS51195">
    <property type="entry name" value="Q_MOTIF"/>
    <property type="match status" value="1"/>
</dbReference>
<dbReference type="InterPro" id="IPR011545">
    <property type="entry name" value="DEAD/DEAH_box_helicase_dom"/>
</dbReference>
<feature type="domain" description="Helicase ATP-binding" evidence="8">
    <location>
        <begin position="86"/>
        <end position="192"/>
    </location>
</feature>
<dbReference type="Gene3D" id="3.40.50.300">
    <property type="entry name" value="P-loop containing nucleotide triphosphate hydrolases"/>
    <property type="match status" value="1"/>
</dbReference>
<dbReference type="Pfam" id="PF00270">
    <property type="entry name" value="DEAD"/>
    <property type="match status" value="1"/>
</dbReference>
<sequence>MLTKSHGKPYAHRNKHYLKKSSKAKNAKKEEERVEMESIMARYDDLPKANTSVFKLFTDFPLSAKTLNGLKEFDYLEPTDIQRESLPFSLSGSDLVGAAKTGSGKTLALIIPVLECLWRSGWSNYCGLGALIISPTRELALQTFTVINHVGKYHDFSCALLIGGTDVDFERNRIGRVNIHNMYSWSVASTYG</sequence>
<comment type="domain">
    <text evidence="6">The Q motif is unique to and characteristic of the DEAD box family of RNA helicases and controls ATP binding and hydrolysis.</text>
</comment>
<evidence type="ECO:0000259" key="8">
    <source>
        <dbReference type="PROSITE" id="PS51192"/>
    </source>
</evidence>
<evidence type="ECO:0000256" key="4">
    <source>
        <dbReference type="ARBA" id="ARBA00022840"/>
    </source>
</evidence>
<feature type="compositionally biased region" description="Basic residues" evidence="7">
    <location>
        <begin position="1"/>
        <end position="26"/>
    </location>
</feature>
<dbReference type="PANTHER" id="PTHR24031">
    <property type="entry name" value="RNA HELICASE"/>
    <property type="match status" value="1"/>
</dbReference>
<keyword evidence="3 6" id="KW-0347">Helicase</keyword>
<dbReference type="GO" id="GO:0005524">
    <property type="term" value="F:ATP binding"/>
    <property type="evidence" value="ECO:0007669"/>
    <property type="project" value="UniProtKB-UniRule"/>
</dbReference>
<evidence type="ECO:0000256" key="3">
    <source>
        <dbReference type="ARBA" id="ARBA00022806"/>
    </source>
</evidence>
<dbReference type="EC" id="3.6.4.13" evidence="6"/>
<dbReference type="Proteomes" id="UP001196413">
    <property type="component" value="Unassembled WGS sequence"/>
</dbReference>
<feature type="region of interest" description="Disordered" evidence="7">
    <location>
        <begin position="1"/>
        <end position="31"/>
    </location>
</feature>
<comment type="catalytic activity">
    <reaction evidence="6">
        <text>ATP + H2O = ADP + phosphate + H(+)</text>
        <dbReference type="Rhea" id="RHEA:13065"/>
        <dbReference type="ChEBI" id="CHEBI:15377"/>
        <dbReference type="ChEBI" id="CHEBI:15378"/>
        <dbReference type="ChEBI" id="CHEBI:30616"/>
        <dbReference type="ChEBI" id="CHEBI:43474"/>
        <dbReference type="ChEBI" id="CHEBI:456216"/>
        <dbReference type="EC" id="3.6.4.13"/>
    </reaction>
</comment>